<reference evidence="1 2" key="1">
    <citation type="submission" date="2021-03" db="EMBL/GenBank/DDBJ databases">
        <title>Antimicrobial resistance genes in bacteria isolated from Japanese honey, and their potential for conferring macrolide and lincosamide resistance in the American foulbrood pathogen Paenibacillus larvae.</title>
        <authorList>
            <person name="Okamoto M."/>
            <person name="Kumagai M."/>
            <person name="Kanamori H."/>
            <person name="Takamatsu D."/>
        </authorList>
    </citation>
    <scope>NUCLEOTIDE SEQUENCE [LARGE SCALE GENOMIC DNA]</scope>
    <source>
        <strain evidence="1 2">J41TS12</strain>
    </source>
</reference>
<keyword evidence="2" id="KW-1185">Reference proteome</keyword>
<sequence>MNAAIYAIDKKGNHSEVVLFMNNLSKKEKARLSRHLNEFLFRALTSDEYQIKVSEVLAEGGMEEDLTTHRNRRLLRRLR</sequence>
<organism evidence="1 2">
    <name type="scientific">Paenibacillus antibioticophila</name>
    <dbReference type="NCBI Taxonomy" id="1274374"/>
    <lineage>
        <taxon>Bacteria</taxon>
        <taxon>Bacillati</taxon>
        <taxon>Bacillota</taxon>
        <taxon>Bacilli</taxon>
        <taxon>Bacillales</taxon>
        <taxon>Paenibacillaceae</taxon>
        <taxon>Paenibacillus</taxon>
    </lineage>
</organism>
<dbReference type="EMBL" id="BORR01000022">
    <property type="protein sequence ID" value="GIO39510.1"/>
    <property type="molecule type" value="Genomic_DNA"/>
</dbReference>
<comment type="caution">
    <text evidence="1">The sequence shown here is derived from an EMBL/GenBank/DDBJ whole genome shotgun (WGS) entry which is preliminary data.</text>
</comment>
<proteinExistence type="predicted"/>
<evidence type="ECO:0000313" key="2">
    <source>
        <dbReference type="Proteomes" id="UP000681162"/>
    </source>
</evidence>
<gene>
    <name evidence="1" type="ORF">J41TS12_43710</name>
</gene>
<evidence type="ECO:0000313" key="1">
    <source>
        <dbReference type="EMBL" id="GIO39510.1"/>
    </source>
</evidence>
<name>A0A919XZ33_9BACL</name>
<dbReference type="AlphaFoldDB" id="A0A919XZ33"/>
<protein>
    <submittedName>
        <fullName evidence="1">Uncharacterized protein</fullName>
    </submittedName>
</protein>
<accession>A0A919XZ33</accession>
<dbReference type="Proteomes" id="UP000681162">
    <property type="component" value="Unassembled WGS sequence"/>
</dbReference>